<sequence length="83" mass="9697">MFDKKELNQIKELLKESLKPIATKKDLRRERDSLAVMMKNSFDVTPTREEMNAGFKTVNEKLDKKVDGLDKRMTRIEDALVVK</sequence>
<dbReference type="EMBL" id="MHPJ01000011">
    <property type="protein sequence ID" value="OGZ78885.1"/>
    <property type="molecule type" value="Genomic_DNA"/>
</dbReference>
<evidence type="ECO:0000313" key="1">
    <source>
        <dbReference type="EMBL" id="OGZ78885.1"/>
    </source>
</evidence>
<dbReference type="Proteomes" id="UP000178650">
    <property type="component" value="Unassembled WGS sequence"/>
</dbReference>
<name>A0A1G2IVP0_9BACT</name>
<comment type="caution">
    <text evidence="1">The sequence shown here is derived from an EMBL/GenBank/DDBJ whole genome shotgun (WGS) entry which is preliminary data.</text>
</comment>
<proteinExistence type="predicted"/>
<evidence type="ECO:0000313" key="2">
    <source>
        <dbReference type="Proteomes" id="UP000178650"/>
    </source>
</evidence>
<accession>A0A1G2IVP0</accession>
<organism evidence="1 2">
    <name type="scientific">Candidatus Staskawiczbacteria bacterium RIFOXYB1_FULL_37_44</name>
    <dbReference type="NCBI Taxonomy" id="1802223"/>
    <lineage>
        <taxon>Bacteria</taxon>
        <taxon>Candidatus Staskawicziibacteriota</taxon>
    </lineage>
</organism>
<protein>
    <submittedName>
        <fullName evidence="1">Uncharacterized protein</fullName>
    </submittedName>
</protein>
<reference evidence="1 2" key="1">
    <citation type="journal article" date="2016" name="Nat. Commun.">
        <title>Thousands of microbial genomes shed light on interconnected biogeochemical processes in an aquifer system.</title>
        <authorList>
            <person name="Anantharaman K."/>
            <person name="Brown C.T."/>
            <person name="Hug L.A."/>
            <person name="Sharon I."/>
            <person name="Castelle C.J."/>
            <person name="Probst A.J."/>
            <person name="Thomas B.C."/>
            <person name="Singh A."/>
            <person name="Wilkins M.J."/>
            <person name="Karaoz U."/>
            <person name="Brodie E.L."/>
            <person name="Williams K.H."/>
            <person name="Hubbard S.S."/>
            <person name="Banfield J.F."/>
        </authorList>
    </citation>
    <scope>NUCLEOTIDE SEQUENCE [LARGE SCALE GENOMIC DNA]</scope>
</reference>
<gene>
    <name evidence="1" type="ORF">A2358_01930</name>
</gene>
<dbReference type="AlphaFoldDB" id="A0A1G2IVP0"/>